<dbReference type="SUPFAM" id="SSF53901">
    <property type="entry name" value="Thiolase-like"/>
    <property type="match status" value="2"/>
</dbReference>
<dbReference type="InterPro" id="IPR020613">
    <property type="entry name" value="Thiolase_CS"/>
</dbReference>
<comment type="subunit">
    <text evidence="3">Homotetramer.</text>
</comment>
<evidence type="ECO:0000256" key="9">
    <source>
        <dbReference type="ARBA" id="ARBA00023128"/>
    </source>
</evidence>
<dbReference type="EMBL" id="NBSH01000011">
    <property type="protein sequence ID" value="ORX35465.1"/>
    <property type="molecule type" value="Genomic_DNA"/>
</dbReference>
<dbReference type="PIRSF" id="PIRSF000429">
    <property type="entry name" value="Ac-CoA_Ac_transf"/>
    <property type="match status" value="1"/>
</dbReference>
<dbReference type="GO" id="GO:0006635">
    <property type="term" value="P:fatty acid beta-oxidation"/>
    <property type="evidence" value="ECO:0007669"/>
    <property type="project" value="TreeGrafter"/>
</dbReference>
<accession>A0A1Y1UEG2</accession>
<keyword evidence="8" id="KW-0630">Potassium</keyword>
<feature type="active site" description="Proton acceptor" evidence="11">
    <location>
        <position position="372"/>
    </location>
</feature>
<keyword evidence="9" id="KW-0496">Mitochondrion</keyword>
<gene>
    <name evidence="15" type="ORF">BD324DRAFT_643066</name>
</gene>
<keyword evidence="5 12" id="KW-0808">Transferase</keyword>
<evidence type="ECO:0000256" key="8">
    <source>
        <dbReference type="ARBA" id="ARBA00022958"/>
    </source>
</evidence>
<feature type="active site" description="Acyl-thioester intermediate" evidence="11">
    <location>
        <position position="114"/>
    </location>
</feature>
<dbReference type="GO" id="GO:0046872">
    <property type="term" value="F:metal ion binding"/>
    <property type="evidence" value="ECO:0007669"/>
    <property type="project" value="UniProtKB-KW"/>
</dbReference>
<dbReference type="GeneID" id="33559331"/>
<dbReference type="NCBIfam" id="TIGR01930">
    <property type="entry name" value="AcCoA-C-Actrans"/>
    <property type="match status" value="1"/>
</dbReference>
<dbReference type="PROSITE" id="PS00099">
    <property type="entry name" value="THIOLASE_3"/>
    <property type="match status" value="1"/>
</dbReference>
<evidence type="ECO:0000256" key="10">
    <source>
        <dbReference type="ARBA" id="ARBA00023315"/>
    </source>
</evidence>
<dbReference type="GO" id="GO:0005739">
    <property type="term" value="C:mitochondrion"/>
    <property type="evidence" value="ECO:0007669"/>
    <property type="project" value="UniProtKB-SubCell"/>
</dbReference>
<dbReference type="RefSeq" id="XP_021869655.1">
    <property type="nucleotide sequence ID" value="XM_022017522.1"/>
</dbReference>
<evidence type="ECO:0000256" key="6">
    <source>
        <dbReference type="ARBA" id="ARBA00022723"/>
    </source>
</evidence>
<feature type="domain" description="Thiolase C-terminal" evidence="14">
    <location>
        <begin position="293"/>
        <end position="413"/>
    </location>
</feature>
<feature type="domain" description="Thiolase N-terminal" evidence="13">
    <location>
        <begin position="30"/>
        <end position="284"/>
    </location>
</feature>
<dbReference type="AlphaFoldDB" id="A0A1Y1UEG2"/>
<keyword evidence="10 12" id="KW-0012">Acyltransferase</keyword>
<evidence type="ECO:0000256" key="11">
    <source>
        <dbReference type="PIRSR" id="PIRSR000429-1"/>
    </source>
</evidence>
<dbReference type="PANTHER" id="PTHR18919:SF156">
    <property type="entry name" value="ACETYL-COA ACETYLTRANSFERASE, MITOCHONDRIAL"/>
    <property type="match status" value="1"/>
</dbReference>
<keyword evidence="16" id="KW-1185">Reference proteome</keyword>
<dbReference type="OrthoDB" id="5404651at2759"/>
<dbReference type="InterPro" id="IPR020617">
    <property type="entry name" value="Thiolase_C"/>
</dbReference>
<sequence>MLTRGFQTLVSSSSSSINRIAQRSMSTQSVYIVSASRTPVGSINGSLSTLSAPQLGVVAVKHALEKAGVKPDQVEEIYMGNVVQAGVGQSPARQVGLGAGIPESTDATTINKVCASGMKSITLASQAIQLGQRGIMVAGGMESMSNAPFLVPRRNPAFGNMEAKDSLVSDGLNDVYHKFPMGNCAENTAEKLSITREDQDDHCLSSYTRAEEAWSKGLFKDEIAPVTVKGRKGDTVVEEDEDYKKLLKDKFRNLKGAFKKENGTVTAANASTLNDGASAVVLASGDVVEKEGLKPIAKILGYADAACAPIDFPTAPTLAVPIALKNAGVSKDDIALWEFNEAFSVVAVAAEKVLELPREKVNVRGGAVALGHPIGSSGCRIVVTLAHALKKGEKGVAAVCNGGGAATAIVIERV</sequence>
<evidence type="ECO:0000256" key="7">
    <source>
        <dbReference type="ARBA" id="ARBA00022946"/>
    </source>
</evidence>
<dbReference type="InterPro" id="IPR020616">
    <property type="entry name" value="Thiolase_N"/>
</dbReference>
<evidence type="ECO:0000259" key="14">
    <source>
        <dbReference type="Pfam" id="PF02803"/>
    </source>
</evidence>
<dbReference type="PANTHER" id="PTHR18919">
    <property type="entry name" value="ACETYL-COA C-ACYLTRANSFERASE"/>
    <property type="match status" value="1"/>
</dbReference>
<evidence type="ECO:0000259" key="13">
    <source>
        <dbReference type="Pfam" id="PF00108"/>
    </source>
</evidence>
<evidence type="ECO:0000256" key="1">
    <source>
        <dbReference type="ARBA" id="ARBA00004173"/>
    </source>
</evidence>
<dbReference type="GO" id="GO:0003985">
    <property type="term" value="F:acetyl-CoA C-acetyltransferase activity"/>
    <property type="evidence" value="ECO:0007669"/>
    <property type="project" value="UniProtKB-EC"/>
</dbReference>
<dbReference type="Pfam" id="PF00108">
    <property type="entry name" value="Thiolase_N"/>
    <property type="match status" value="1"/>
</dbReference>
<comment type="caution">
    <text evidence="15">The sequence shown here is derived from an EMBL/GenBank/DDBJ whole genome shotgun (WGS) entry which is preliminary data.</text>
</comment>
<evidence type="ECO:0000256" key="12">
    <source>
        <dbReference type="RuleBase" id="RU003557"/>
    </source>
</evidence>
<dbReference type="CDD" id="cd00751">
    <property type="entry name" value="thiolase"/>
    <property type="match status" value="1"/>
</dbReference>
<dbReference type="InParanoid" id="A0A1Y1UEG2"/>
<reference evidence="15 16" key="1">
    <citation type="submission" date="2017-03" db="EMBL/GenBank/DDBJ databases">
        <title>Widespread Adenine N6-methylation of Active Genes in Fungi.</title>
        <authorList>
            <consortium name="DOE Joint Genome Institute"/>
            <person name="Mondo S.J."/>
            <person name="Dannebaum R.O."/>
            <person name="Kuo R.C."/>
            <person name="Louie K.B."/>
            <person name="Bewick A.J."/>
            <person name="Labutti K."/>
            <person name="Haridas S."/>
            <person name="Kuo A."/>
            <person name="Salamov A."/>
            <person name="Ahrendt S.R."/>
            <person name="Lau R."/>
            <person name="Bowen B.P."/>
            <person name="Lipzen A."/>
            <person name="Sullivan W."/>
            <person name="Andreopoulos W.B."/>
            <person name="Clum A."/>
            <person name="Lindquist E."/>
            <person name="Daum C."/>
            <person name="Northen T.R."/>
            <person name="Ramamoorthy G."/>
            <person name="Schmitz R.J."/>
            <person name="Gryganskyi A."/>
            <person name="Culley D."/>
            <person name="Magnuson J."/>
            <person name="James T.Y."/>
            <person name="O'Malley M.A."/>
            <person name="Stajich J.E."/>
            <person name="Spatafora J.W."/>
            <person name="Visel A."/>
            <person name="Grigoriev I.V."/>
        </authorList>
    </citation>
    <scope>NUCLEOTIDE SEQUENCE [LARGE SCALE GENOMIC DNA]</scope>
    <source>
        <strain evidence="15 16">NRRL Y-17943</strain>
    </source>
</reference>
<evidence type="ECO:0000256" key="3">
    <source>
        <dbReference type="ARBA" id="ARBA00011881"/>
    </source>
</evidence>
<dbReference type="InterPro" id="IPR020615">
    <property type="entry name" value="Thiolase_acyl_enz_int_AS"/>
</dbReference>
<evidence type="ECO:0000256" key="2">
    <source>
        <dbReference type="ARBA" id="ARBA00010982"/>
    </source>
</evidence>
<evidence type="ECO:0000313" key="15">
    <source>
        <dbReference type="EMBL" id="ORX35465.1"/>
    </source>
</evidence>
<name>A0A1Y1UEG2_9TREE</name>
<dbReference type="STRING" id="4999.A0A1Y1UEG2"/>
<feature type="active site" description="Proton acceptor" evidence="11">
    <location>
        <position position="400"/>
    </location>
</feature>
<dbReference type="InterPro" id="IPR016039">
    <property type="entry name" value="Thiolase-like"/>
</dbReference>
<organism evidence="15 16">
    <name type="scientific">Kockovaella imperatae</name>
    <dbReference type="NCBI Taxonomy" id="4999"/>
    <lineage>
        <taxon>Eukaryota</taxon>
        <taxon>Fungi</taxon>
        <taxon>Dikarya</taxon>
        <taxon>Basidiomycota</taxon>
        <taxon>Agaricomycotina</taxon>
        <taxon>Tremellomycetes</taxon>
        <taxon>Tremellales</taxon>
        <taxon>Cuniculitremaceae</taxon>
        <taxon>Kockovaella</taxon>
    </lineage>
</organism>
<comment type="subcellular location">
    <subcellularLocation>
        <location evidence="1">Mitochondrion</location>
    </subcellularLocation>
</comment>
<dbReference type="Gene3D" id="3.40.47.10">
    <property type="match status" value="2"/>
</dbReference>
<evidence type="ECO:0000256" key="5">
    <source>
        <dbReference type="ARBA" id="ARBA00022679"/>
    </source>
</evidence>
<dbReference type="Pfam" id="PF02803">
    <property type="entry name" value="Thiolase_C"/>
    <property type="match status" value="1"/>
</dbReference>
<dbReference type="FunCoup" id="A0A1Y1UEG2">
    <property type="interactions" value="214"/>
</dbReference>
<proteinExistence type="inferred from homology"/>
<protein>
    <recommendedName>
        <fullName evidence="4">acetyl-CoA C-acetyltransferase</fullName>
        <ecNumber evidence="4">2.3.1.9</ecNumber>
    </recommendedName>
</protein>
<keyword evidence="6" id="KW-0479">Metal-binding</keyword>
<dbReference type="EC" id="2.3.1.9" evidence="4"/>
<keyword evidence="7" id="KW-0809">Transit peptide</keyword>
<dbReference type="PROSITE" id="PS00737">
    <property type="entry name" value="THIOLASE_2"/>
    <property type="match status" value="1"/>
</dbReference>
<dbReference type="Proteomes" id="UP000193218">
    <property type="component" value="Unassembled WGS sequence"/>
</dbReference>
<dbReference type="InterPro" id="IPR002155">
    <property type="entry name" value="Thiolase"/>
</dbReference>
<evidence type="ECO:0000313" key="16">
    <source>
        <dbReference type="Proteomes" id="UP000193218"/>
    </source>
</evidence>
<dbReference type="FunFam" id="3.40.47.10:FF:000007">
    <property type="entry name" value="acetyl-CoA acetyltransferase, mitochondrial"/>
    <property type="match status" value="1"/>
</dbReference>
<comment type="similarity">
    <text evidence="2 12">Belongs to the thiolase-like superfamily. Thiolase family.</text>
</comment>
<dbReference type="PROSITE" id="PS00098">
    <property type="entry name" value="THIOLASE_1"/>
    <property type="match status" value="1"/>
</dbReference>
<dbReference type="InterPro" id="IPR020610">
    <property type="entry name" value="Thiolase_AS"/>
</dbReference>
<evidence type="ECO:0000256" key="4">
    <source>
        <dbReference type="ARBA" id="ARBA00012705"/>
    </source>
</evidence>